<organism evidence="4 5">
    <name type="scientific">Candidatus Alectryocaccomicrobium excrementavium</name>
    <dbReference type="NCBI Taxonomy" id="2840668"/>
    <lineage>
        <taxon>Bacteria</taxon>
        <taxon>Bacillati</taxon>
        <taxon>Bacillota</taxon>
        <taxon>Clostridia</taxon>
        <taxon>Candidatus Alectryocaccomicrobium</taxon>
    </lineage>
</organism>
<dbReference type="Gene3D" id="3.90.180.10">
    <property type="entry name" value="Medium-chain alcohol dehydrogenases, catalytic domain"/>
    <property type="match status" value="1"/>
</dbReference>
<dbReference type="Proteomes" id="UP000824140">
    <property type="component" value="Unassembled WGS sequence"/>
</dbReference>
<dbReference type="PANTHER" id="PTHR48106">
    <property type="entry name" value="QUINONE OXIDOREDUCTASE PIG3-RELATED"/>
    <property type="match status" value="1"/>
</dbReference>
<dbReference type="SUPFAM" id="SSF51735">
    <property type="entry name" value="NAD(P)-binding Rossmann-fold domains"/>
    <property type="match status" value="1"/>
</dbReference>
<dbReference type="AlphaFoldDB" id="A0A9D1FZ66"/>
<proteinExistence type="predicted"/>
<dbReference type="SMART" id="SM00829">
    <property type="entry name" value="PKS_ER"/>
    <property type="match status" value="1"/>
</dbReference>
<sequence length="329" mass="35077">MNVILPGADGKLHWTGAPDPVLGDGDVLLEVHAAALNRADLLQRDGQYPPPPGWPEWYGLEAAGIIRALGKDVRAEGKWHVGDAACALLGGGGYAEYVAVPSGMLMPVPRGLSMVEAAALPEAFGAAYLFLFEEAKMRAGDTLLMQAGASGLASVVIPMAKAFGARVITTVLSEEIAQSIAHLRADRIVNTAREDLAQVLREELEAGHGVDIAIDCLGGDAPGRCLPYMNRGGRWVVIATLAGDLCTIDFKSMYVRGTRIIGTTLRSRTPQEKARLLAEMVELVWPKVESGEIRPTIYAVMPIQQAEEAHALMRSGKHAGKIVLTVKGN</sequence>
<dbReference type="Gene3D" id="3.40.50.720">
    <property type="entry name" value="NAD(P)-binding Rossmann-like Domain"/>
    <property type="match status" value="1"/>
</dbReference>
<dbReference type="InterPro" id="IPR020843">
    <property type="entry name" value="ER"/>
</dbReference>
<keyword evidence="1" id="KW-0521">NADP</keyword>
<dbReference type="GO" id="GO:0070402">
    <property type="term" value="F:NADPH binding"/>
    <property type="evidence" value="ECO:0007669"/>
    <property type="project" value="TreeGrafter"/>
</dbReference>
<dbReference type="PANTHER" id="PTHR48106:SF8">
    <property type="entry name" value="OS02G0805600 PROTEIN"/>
    <property type="match status" value="1"/>
</dbReference>
<evidence type="ECO:0000256" key="1">
    <source>
        <dbReference type="ARBA" id="ARBA00022857"/>
    </source>
</evidence>
<keyword evidence="2" id="KW-0560">Oxidoreductase</keyword>
<protein>
    <submittedName>
        <fullName evidence="4">NAD(P)H-quinone oxidoreductase</fullName>
    </submittedName>
</protein>
<evidence type="ECO:0000313" key="4">
    <source>
        <dbReference type="EMBL" id="HIS91575.1"/>
    </source>
</evidence>
<dbReference type="InterPro" id="IPR011032">
    <property type="entry name" value="GroES-like_sf"/>
</dbReference>
<dbReference type="GO" id="GO:0016651">
    <property type="term" value="F:oxidoreductase activity, acting on NAD(P)H"/>
    <property type="evidence" value="ECO:0007669"/>
    <property type="project" value="TreeGrafter"/>
</dbReference>
<dbReference type="SUPFAM" id="SSF50129">
    <property type="entry name" value="GroES-like"/>
    <property type="match status" value="1"/>
</dbReference>
<accession>A0A9D1FZ66</accession>
<evidence type="ECO:0000313" key="5">
    <source>
        <dbReference type="Proteomes" id="UP000824140"/>
    </source>
</evidence>
<feature type="domain" description="Enoyl reductase (ER)" evidence="3">
    <location>
        <begin position="7"/>
        <end position="324"/>
    </location>
</feature>
<comment type="caution">
    <text evidence="4">The sequence shown here is derived from an EMBL/GenBank/DDBJ whole genome shotgun (WGS) entry which is preliminary data.</text>
</comment>
<evidence type="ECO:0000259" key="3">
    <source>
        <dbReference type="SMART" id="SM00829"/>
    </source>
</evidence>
<dbReference type="CDD" id="cd05276">
    <property type="entry name" value="p53_inducible_oxidoreductase"/>
    <property type="match status" value="1"/>
</dbReference>
<dbReference type="Pfam" id="PF08240">
    <property type="entry name" value="ADH_N"/>
    <property type="match status" value="1"/>
</dbReference>
<dbReference type="InterPro" id="IPR036291">
    <property type="entry name" value="NAD(P)-bd_dom_sf"/>
</dbReference>
<evidence type="ECO:0000256" key="2">
    <source>
        <dbReference type="ARBA" id="ARBA00023002"/>
    </source>
</evidence>
<dbReference type="NCBIfam" id="TIGR02824">
    <property type="entry name" value="quinone_pig3"/>
    <property type="match status" value="1"/>
</dbReference>
<reference evidence="4" key="1">
    <citation type="submission" date="2020-10" db="EMBL/GenBank/DDBJ databases">
        <authorList>
            <person name="Gilroy R."/>
        </authorList>
    </citation>
    <scope>NUCLEOTIDE SEQUENCE</scope>
    <source>
        <strain evidence="4">13766</strain>
    </source>
</reference>
<reference evidence="4" key="2">
    <citation type="journal article" date="2021" name="PeerJ">
        <title>Extensive microbial diversity within the chicken gut microbiome revealed by metagenomics and culture.</title>
        <authorList>
            <person name="Gilroy R."/>
            <person name="Ravi A."/>
            <person name="Getino M."/>
            <person name="Pursley I."/>
            <person name="Horton D.L."/>
            <person name="Alikhan N.F."/>
            <person name="Baker D."/>
            <person name="Gharbi K."/>
            <person name="Hall N."/>
            <person name="Watson M."/>
            <person name="Adriaenssens E.M."/>
            <person name="Foster-Nyarko E."/>
            <person name="Jarju S."/>
            <person name="Secka A."/>
            <person name="Antonio M."/>
            <person name="Oren A."/>
            <person name="Chaudhuri R.R."/>
            <person name="La Ragione R."/>
            <person name="Hildebrand F."/>
            <person name="Pallen M.J."/>
        </authorList>
    </citation>
    <scope>NUCLEOTIDE SEQUENCE</scope>
    <source>
        <strain evidence="4">13766</strain>
    </source>
</reference>
<name>A0A9D1FZ66_9FIRM</name>
<gene>
    <name evidence="4" type="ORF">IAA84_01005</name>
</gene>
<dbReference type="InterPro" id="IPR014189">
    <property type="entry name" value="Quinone_OxRdtase_PIG3"/>
</dbReference>
<dbReference type="InterPro" id="IPR013154">
    <property type="entry name" value="ADH-like_N"/>
</dbReference>
<dbReference type="EMBL" id="DVJN01000020">
    <property type="protein sequence ID" value="HIS91575.1"/>
    <property type="molecule type" value="Genomic_DNA"/>
</dbReference>
<dbReference type="Pfam" id="PF13602">
    <property type="entry name" value="ADH_zinc_N_2"/>
    <property type="match status" value="1"/>
</dbReference>